<feature type="transmembrane region" description="Helical" evidence="1">
    <location>
        <begin position="80"/>
        <end position="100"/>
    </location>
</feature>
<feature type="transmembrane region" description="Helical" evidence="1">
    <location>
        <begin position="12"/>
        <end position="32"/>
    </location>
</feature>
<sequence length="682" mass="73161">MRTLGSAARTVTEFLVLWLISAVALMVIDAVLPGVELASTGAPGPLGSAPSALALALVFGLLSTVLWPLLLSAMLWVGPALLFLFAFVGSGLIMLLSVRILPIATAESATDIVILAALLSLVSSAVSGAIASRRDDTYRMMLVRRQRFRLRRKRLPDGFSDRPGLLCIQIDGLGYKVLRRAMGSGVVPNLATMVRDESHHLMPWHTDWSSQTGASQLGILHGSNHNVPAFRWYDKDTKRVAVFSNPSDNAERERERAAIPGLLADGGASRGNLFSGGAEDNVLVVSRMKGARMGGGGTGYADYFIDPASAVRTSIRMVAEVLREIRQAWRQRRQDIRPRVRRGGIYPLVRAFTTVVETDVVVAAVIGDIIKGRNVIYVDLVGYDEVSHHSGVERPETLAVLRKLDAEIGMIAAVAAQADRPYNIVVLSDHGQSQGETFTGRFGETLEALVLRECEAGRPQPQHGRWLHHDKDVPDVGAQGRGAEGLGYAAASLRATPPPDRVTAPPERPVVLASGNVGLVSFPLAAGRATMRWITEHHPSLLPALTTHPGVGFVLVAREGKGSIVLGPHGSVEVDTGFVAGRDPLADFGPGTLERIRRTDGFDNVADIMINGRYWPDTGEIAAFEEQVGSHGGLGGPQTRPFLLYPAHLPAPPAELHGAEQVHRVLTGWRDLAAAEARAGLG</sequence>
<organism evidence="2 3">
    <name type="scientific">Rhodococcus daqingensis</name>
    <dbReference type="NCBI Taxonomy" id="2479363"/>
    <lineage>
        <taxon>Bacteria</taxon>
        <taxon>Bacillati</taxon>
        <taxon>Actinomycetota</taxon>
        <taxon>Actinomycetes</taxon>
        <taxon>Mycobacteriales</taxon>
        <taxon>Nocardiaceae</taxon>
        <taxon>Rhodococcus</taxon>
    </lineage>
</organism>
<dbReference type="Gene3D" id="3.40.720.10">
    <property type="entry name" value="Alkaline Phosphatase, subunit A"/>
    <property type="match status" value="1"/>
</dbReference>
<dbReference type="Pfam" id="PF01663">
    <property type="entry name" value="Phosphodiest"/>
    <property type="match status" value="1"/>
</dbReference>
<keyword evidence="1" id="KW-1133">Transmembrane helix</keyword>
<keyword evidence="1" id="KW-0472">Membrane</keyword>
<keyword evidence="3" id="KW-1185">Reference proteome</keyword>
<dbReference type="SUPFAM" id="SSF53649">
    <property type="entry name" value="Alkaline phosphatase-like"/>
    <property type="match status" value="1"/>
</dbReference>
<dbReference type="Pfam" id="PF04020">
    <property type="entry name" value="Phage_holin_4_2"/>
    <property type="match status" value="1"/>
</dbReference>
<name>A0ABW2S2V6_9NOCA</name>
<dbReference type="Proteomes" id="UP001596484">
    <property type="component" value="Unassembled WGS sequence"/>
</dbReference>
<dbReference type="EMBL" id="JBHTCS010000022">
    <property type="protein sequence ID" value="MFC7449873.1"/>
    <property type="molecule type" value="Genomic_DNA"/>
</dbReference>
<dbReference type="InterPro" id="IPR017850">
    <property type="entry name" value="Alkaline_phosphatase_core_sf"/>
</dbReference>
<keyword evidence="1" id="KW-0812">Transmembrane</keyword>
<dbReference type="InterPro" id="IPR007165">
    <property type="entry name" value="Phage_holin_4_2"/>
</dbReference>
<dbReference type="InterPro" id="IPR002591">
    <property type="entry name" value="Phosphodiest/P_Trfase"/>
</dbReference>
<dbReference type="RefSeq" id="WP_378407283.1">
    <property type="nucleotide sequence ID" value="NZ_JBHTCS010000022.1"/>
</dbReference>
<proteinExistence type="predicted"/>
<gene>
    <name evidence="2" type="ORF">ACFQS9_18410</name>
</gene>
<evidence type="ECO:0000313" key="2">
    <source>
        <dbReference type="EMBL" id="MFC7449873.1"/>
    </source>
</evidence>
<accession>A0ABW2S2V6</accession>
<evidence type="ECO:0000256" key="1">
    <source>
        <dbReference type="SAM" id="Phobius"/>
    </source>
</evidence>
<evidence type="ECO:0000313" key="3">
    <source>
        <dbReference type="Proteomes" id="UP001596484"/>
    </source>
</evidence>
<protein>
    <submittedName>
        <fullName evidence="2">Alkaline phosphatase family protein</fullName>
    </submittedName>
</protein>
<reference evidence="3" key="1">
    <citation type="journal article" date="2019" name="Int. J. Syst. Evol. Microbiol.">
        <title>The Global Catalogue of Microorganisms (GCM) 10K type strain sequencing project: providing services to taxonomists for standard genome sequencing and annotation.</title>
        <authorList>
            <consortium name="The Broad Institute Genomics Platform"/>
            <consortium name="The Broad Institute Genome Sequencing Center for Infectious Disease"/>
            <person name="Wu L."/>
            <person name="Ma J."/>
        </authorList>
    </citation>
    <scope>NUCLEOTIDE SEQUENCE [LARGE SCALE GENOMIC DNA]</scope>
    <source>
        <strain evidence="3">ICMP 19430</strain>
    </source>
</reference>
<comment type="caution">
    <text evidence="2">The sequence shown here is derived from an EMBL/GenBank/DDBJ whole genome shotgun (WGS) entry which is preliminary data.</text>
</comment>
<feature type="transmembrane region" description="Helical" evidence="1">
    <location>
        <begin position="112"/>
        <end position="131"/>
    </location>
</feature>
<feature type="transmembrane region" description="Helical" evidence="1">
    <location>
        <begin position="52"/>
        <end position="73"/>
    </location>
</feature>